<dbReference type="OrthoDB" id="8596123at2"/>
<gene>
    <name evidence="2" type="ORF">A8L45_19665</name>
</gene>
<dbReference type="STRING" id="1080227.A8L45_19665"/>
<evidence type="ECO:0000313" key="3">
    <source>
        <dbReference type="Proteomes" id="UP000094936"/>
    </source>
</evidence>
<protein>
    <recommendedName>
        <fullName evidence="1">Phage tail fibre protein N-terminal domain-containing protein</fullName>
    </recommendedName>
</protein>
<evidence type="ECO:0000313" key="2">
    <source>
        <dbReference type="EMBL" id="ODA30625.1"/>
    </source>
</evidence>
<dbReference type="InterPro" id="IPR022225">
    <property type="entry name" value="Phage_tail_fibre_N"/>
</dbReference>
<dbReference type="EMBL" id="LYBM01000050">
    <property type="protein sequence ID" value="ODA30625.1"/>
    <property type="molecule type" value="Genomic_DNA"/>
</dbReference>
<dbReference type="Proteomes" id="UP000094936">
    <property type="component" value="Unassembled WGS sequence"/>
</dbReference>
<proteinExistence type="predicted"/>
<feature type="domain" description="Phage tail fibre protein N-terminal" evidence="1">
    <location>
        <begin position="2"/>
        <end position="109"/>
    </location>
</feature>
<organism evidence="2 3">
    <name type="scientific">Veronia pacifica</name>
    <dbReference type="NCBI Taxonomy" id="1080227"/>
    <lineage>
        <taxon>Bacteria</taxon>
        <taxon>Pseudomonadati</taxon>
        <taxon>Pseudomonadota</taxon>
        <taxon>Gammaproteobacteria</taxon>
        <taxon>Vibrionales</taxon>
        <taxon>Vibrionaceae</taxon>
        <taxon>Veronia</taxon>
    </lineage>
</organism>
<reference evidence="2 3" key="1">
    <citation type="submission" date="2016-05" db="EMBL/GenBank/DDBJ databases">
        <title>Genomic Taxonomy of the Vibrionaceae.</title>
        <authorList>
            <person name="Gomez-Gil B."/>
            <person name="Enciso-Ibarra J."/>
        </authorList>
    </citation>
    <scope>NUCLEOTIDE SEQUENCE [LARGE SCALE GENOMIC DNA]</scope>
    <source>
        <strain evidence="2 3">CAIM 1920</strain>
    </source>
</reference>
<evidence type="ECO:0000259" key="1">
    <source>
        <dbReference type="Pfam" id="PF12571"/>
    </source>
</evidence>
<accession>A0A1C3EBL5</accession>
<name>A0A1C3EBL5_9GAMM</name>
<dbReference type="RefSeq" id="WP_068905063.1">
    <property type="nucleotide sequence ID" value="NZ_JBHUIF010000017.1"/>
</dbReference>
<sequence length="240" mass="26581">MSAPLKPLITSAGLTALFNGQQNGLKAEITHIAFGDHGRTPSAGEKALKSEKARHQILTSQRLGPHTLNFTVLADGDREFWIREVGFYLADGTLFAVWSSTSPLAYKSASVDFELTYDLLLDALPADSVTIVSTSADPSVAHWLGNYAELTHASVNAMLRDIKQQDANRALDARQKEDDEEVHLRITGVVNSLHQEVSRQVRVNEQHLYILSANAEANISNMTRQTQMLFRVIDLEKEKV</sequence>
<dbReference type="AlphaFoldDB" id="A0A1C3EBL5"/>
<comment type="caution">
    <text evidence="2">The sequence shown here is derived from an EMBL/GenBank/DDBJ whole genome shotgun (WGS) entry which is preliminary data.</text>
</comment>
<dbReference type="Pfam" id="PF12571">
    <property type="entry name" value="Phage_tail_fib"/>
    <property type="match status" value="1"/>
</dbReference>
<keyword evidence="3" id="KW-1185">Reference proteome</keyword>